<protein>
    <submittedName>
        <fullName evidence="1">EPS-associated MarR family transcriptional regulator</fullName>
    </submittedName>
</protein>
<organism evidence="1 2">
    <name type="scientific">Rhodoferax saidenbachensis</name>
    <dbReference type="NCBI Taxonomy" id="1484693"/>
    <lineage>
        <taxon>Bacteria</taxon>
        <taxon>Pseudomonadati</taxon>
        <taxon>Pseudomonadota</taxon>
        <taxon>Betaproteobacteria</taxon>
        <taxon>Burkholderiales</taxon>
        <taxon>Comamonadaceae</taxon>
        <taxon>Rhodoferax</taxon>
    </lineage>
</organism>
<keyword evidence="2" id="KW-1185">Reference proteome</keyword>
<name>A0ABU1ZKI5_9BURK</name>
<comment type="caution">
    <text evidence="1">The sequence shown here is derived from an EMBL/GenBank/DDBJ whole genome shotgun (WGS) entry which is preliminary data.</text>
</comment>
<dbReference type="Pfam" id="PF13412">
    <property type="entry name" value="HTH_24"/>
    <property type="match status" value="1"/>
</dbReference>
<dbReference type="Proteomes" id="UP001268089">
    <property type="component" value="Unassembled WGS sequence"/>
</dbReference>
<reference evidence="1 2" key="1">
    <citation type="submission" date="2023-07" db="EMBL/GenBank/DDBJ databases">
        <title>Sorghum-associated microbial communities from plants grown in Nebraska, USA.</title>
        <authorList>
            <person name="Schachtman D."/>
        </authorList>
    </citation>
    <scope>NUCLEOTIDE SEQUENCE [LARGE SCALE GENOMIC DNA]</scope>
    <source>
        <strain evidence="1 2">BE308</strain>
    </source>
</reference>
<dbReference type="NCBIfam" id="TIGR04176">
    <property type="entry name" value="MarR_EPS"/>
    <property type="match status" value="1"/>
</dbReference>
<evidence type="ECO:0000313" key="2">
    <source>
        <dbReference type="Proteomes" id="UP001268089"/>
    </source>
</evidence>
<proteinExistence type="predicted"/>
<gene>
    <name evidence="1" type="ORF">J2X15_001336</name>
</gene>
<evidence type="ECO:0000313" key="1">
    <source>
        <dbReference type="EMBL" id="MDR7306058.1"/>
    </source>
</evidence>
<dbReference type="InterPro" id="IPR036388">
    <property type="entry name" value="WH-like_DNA-bd_sf"/>
</dbReference>
<dbReference type="InterPro" id="IPR026433">
    <property type="entry name" value="MarR_EPS"/>
</dbReference>
<dbReference type="RefSeq" id="WP_310340610.1">
    <property type="nucleotide sequence ID" value="NZ_JAVDXO010000002.1"/>
</dbReference>
<dbReference type="Gene3D" id="1.10.10.10">
    <property type="entry name" value="Winged helix-like DNA-binding domain superfamily/Winged helix DNA-binding domain"/>
    <property type="match status" value="1"/>
</dbReference>
<dbReference type="EMBL" id="JAVDXO010000002">
    <property type="protein sequence ID" value="MDR7306058.1"/>
    <property type="molecule type" value="Genomic_DNA"/>
</dbReference>
<dbReference type="SUPFAM" id="SSF46785">
    <property type="entry name" value="Winged helix' DNA-binding domain"/>
    <property type="match status" value="1"/>
</dbReference>
<accession>A0ABU1ZKI5</accession>
<dbReference type="InterPro" id="IPR036390">
    <property type="entry name" value="WH_DNA-bd_sf"/>
</dbReference>
<sequence length="113" mass="12806">MNTPLAEEDAHWKVLCLLETNPELSQRELALALGVSLGKTNYCVRALLDKGLLKMQSFQNSKQKLAYLYVLTPAGIKKKAALTGLFLARKIKEYELLRKEIEMLQEQTKAILD</sequence>